<evidence type="ECO:0000313" key="2">
    <source>
        <dbReference type="Proteomes" id="UP000594923"/>
    </source>
</evidence>
<proteinExistence type="predicted"/>
<sequence>MPQFAYPMDASELVQTPEPWKLVLWETEKYDIASIKYVIKRSDQERAIYKIDRWEIIDGDHSKPRQWVLHFAKRRYCPIHVIKRVDECLSSELNQEHIGFLEDMLFDSTMRPSECVGTVIAGPLSFEEAKKSVARYYGAEDHQVYISIKS</sequence>
<accession>A0A7M1KI89</accession>
<dbReference type="AlphaFoldDB" id="A0A7M1KI89"/>
<name>A0A7M1KI89_9PSED</name>
<dbReference type="Proteomes" id="UP000594923">
    <property type="component" value="Chromosome"/>
</dbReference>
<dbReference type="RefSeq" id="WP_197627037.1">
    <property type="nucleotide sequence ID" value="NZ_CP063073.1"/>
</dbReference>
<protein>
    <submittedName>
        <fullName evidence="1">Uncharacterized protein</fullName>
    </submittedName>
</protein>
<evidence type="ECO:0000313" key="1">
    <source>
        <dbReference type="EMBL" id="QOQ75812.1"/>
    </source>
</evidence>
<gene>
    <name evidence="1" type="ORF">IMF22_01680</name>
</gene>
<reference evidence="1 2" key="1">
    <citation type="submission" date="2020-10" db="EMBL/GenBank/DDBJ databases">
        <title>High quality whole genome sequence of Pseudomonas poae PMA22.</title>
        <authorList>
            <person name="Hernandez J.G."/>
            <person name="Rodriguez P."/>
            <person name="Cuevas C."/>
            <person name="de la Calle F."/>
            <person name="Galan B."/>
            <person name="Garcia J.L."/>
        </authorList>
    </citation>
    <scope>NUCLEOTIDE SEQUENCE [LARGE SCALE GENOMIC DNA]</scope>
    <source>
        <strain evidence="1 2">PMA22</strain>
    </source>
</reference>
<organism evidence="1 2">
    <name type="scientific">Pseudomonas poae</name>
    <dbReference type="NCBI Taxonomy" id="200451"/>
    <lineage>
        <taxon>Bacteria</taxon>
        <taxon>Pseudomonadati</taxon>
        <taxon>Pseudomonadota</taxon>
        <taxon>Gammaproteobacteria</taxon>
        <taxon>Pseudomonadales</taxon>
        <taxon>Pseudomonadaceae</taxon>
        <taxon>Pseudomonas</taxon>
    </lineage>
</organism>
<dbReference type="EMBL" id="CP063073">
    <property type="protein sequence ID" value="QOQ75812.1"/>
    <property type="molecule type" value="Genomic_DNA"/>
</dbReference>